<evidence type="ECO:0000256" key="4">
    <source>
        <dbReference type="ARBA" id="ARBA00022490"/>
    </source>
</evidence>
<evidence type="ECO:0000259" key="5">
    <source>
        <dbReference type="Pfam" id="PF21981"/>
    </source>
</evidence>
<accession>A0A222GA08</accession>
<evidence type="ECO:0000256" key="3">
    <source>
        <dbReference type="ARBA" id="ARBA00018111"/>
    </source>
</evidence>
<proteinExistence type="inferred from homology"/>
<comment type="similarity">
    <text evidence="2">Belongs to the RecX family.</text>
</comment>
<dbReference type="Gene3D" id="1.10.10.10">
    <property type="entry name" value="Winged helix-like DNA-binding domain superfamily/Winged helix DNA-binding domain"/>
    <property type="match status" value="2"/>
</dbReference>
<dbReference type="PANTHER" id="PTHR33602">
    <property type="entry name" value="REGULATORY PROTEIN RECX FAMILY PROTEIN"/>
    <property type="match status" value="1"/>
</dbReference>
<evidence type="ECO:0000256" key="1">
    <source>
        <dbReference type="ARBA" id="ARBA00004496"/>
    </source>
</evidence>
<dbReference type="InterPro" id="IPR003783">
    <property type="entry name" value="Regulatory_RecX"/>
</dbReference>
<dbReference type="GO" id="GO:0006282">
    <property type="term" value="P:regulation of DNA repair"/>
    <property type="evidence" value="ECO:0007669"/>
    <property type="project" value="InterPro"/>
</dbReference>
<reference evidence="6 7" key="1">
    <citation type="submission" date="2017-08" db="EMBL/GenBank/DDBJ databases">
        <title>Complete genome of Colwellia sp. NB097-1, a psychrophile bacterium ioslated from Bering Sea.</title>
        <authorList>
            <person name="Chen X."/>
        </authorList>
    </citation>
    <scope>NUCLEOTIDE SEQUENCE [LARGE SCALE GENOMIC DNA]</scope>
    <source>
        <strain evidence="6 7">NB097-1</strain>
    </source>
</reference>
<dbReference type="PANTHER" id="PTHR33602:SF1">
    <property type="entry name" value="REGULATORY PROTEIN RECX FAMILY PROTEIN"/>
    <property type="match status" value="1"/>
</dbReference>
<evidence type="ECO:0000256" key="2">
    <source>
        <dbReference type="ARBA" id="ARBA00009695"/>
    </source>
</evidence>
<evidence type="ECO:0000313" key="7">
    <source>
        <dbReference type="Proteomes" id="UP000202259"/>
    </source>
</evidence>
<sequence length="167" mass="19582">MYKKKQDTKPQVISYERVKSYMLWMIERYGDYSARTLLQKANLLFRDDTQYNEAALAYLIERDIVNDLRYAKRLTMSFSEKNIGPNKIKEKLYAKGFSSQTINECVSNLATTDEDYFEKALILKKRKFGDEPIEDLKLKQKALRHIISKGFSYSIANQVIGYTDDEC</sequence>
<dbReference type="InterPro" id="IPR036388">
    <property type="entry name" value="WH-like_DNA-bd_sf"/>
</dbReference>
<dbReference type="OrthoDB" id="7066780at2"/>
<name>A0A222GA08_9GAMM</name>
<comment type="subcellular location">
    <subcellularLocation>
        <location evidence="1">Cytoplasm</location>
    </subcellularLocation>
</comment>
<dbReference type="RefSeq" id="WP_081152281.1">
    <property type="nucleotide sequence ID" value="NZ_CP020465.1"/>
</dbReference>
<organism evidence="6 7">
    <name type="scientific">Cognaticolwellia beringensis</name>
    <dbReference type="NCBI Taxonomy" id="1967665"/>
    <lineage>
        <taxon>Bacteria</taxon>
        <taxon>Pseudomonadati</taxon>
        <taxon>Pseudomonadota</taxon>
        <taxon>Gammaproteobacteria</taxon>
        <taxon>Alteromonadales</taxon>
        <taxon>Colwelliaceae</taxon>
        <taxon>Cognaticolwellia</taxon>
    </lineage>
</organism>
<keyword evidence="7" id="KW-1185">Reference proteome</keyword>
<dbReference type="Proteomes" id="UP000202259">
    <property type="component" value="Chromosome"/>
</dbReference>
<keyword evidence="4" id="KW-0963">Cytoplasm</keyword>
<protein>
    <recommendedName>
        <fullName evidence="3">Regulatory protein RecX</fullName>
    </recommendedName>
</protein>
<evidence type="ECO:0000313" key="6">
    <source>
        <dbReference type="EMBL" id="ASP48716.1"/>
    </source>
</evidence>
<dbReference type="KEGG" id="cber:B5D82_13600"/>
<gene>
    <name evidence="6" type="ORF">B5D82_13600</name>
</gene>
<dbReference type="InterPro" id="IPR053925">
    <property type="entry name" value="RecX_HTH_3rd"/>
</dbReference>
<feature type="domain" description="RecX third three-helical" evidence="5">
    <location>
        <begin position="114"/>
        <end position="160"/>
    </location>
</feature>
<dbReference type="GO" id="GO:0005737">
    <property type="term" value="C:cytoplasm"/>
    <property type="evidence" value="ECO:0007669"/>
    <property type="project" value="UniProtKB-SubCell"/>
</dbReference>
<dbReference type="Pfam" id="PF21981">
    <property type="entry name" value="RecX_HTH3"/>
    <property type="match status" value="1"/>
</dbReference>
<dbReference type="AlphaFoldDB" id="A0A222GA08"/>
<dbReference type="EMBL" id="CP020465">
    <property type="protein sequence ID" value="ASP48716.1"/>
    <property type="molecule type" value="Genomic_DNA"/>
</dbReference>